<proteinExistence type="predicted"/>
<comment type="caution">
    <text evidence="1">The sequence shown here is derived from an EMBL/GenBank/DDBJ whole genome shotgun (WGS) entry which is preliminary data.</text>
</comment>
<gene>
    <name evidence="1" type="ORF">Tci_018070</name>
</gene>
<dbReference type="AlphaFoldDB" id="A0A6L2KBK1"/>
<sequence>MAKVKGEKIYATVREEDKKEAKKAKGNWAKTKMVQVTAKKTYARVREELKECLTGNELTRKELFRVCFSKDTGL</sequence>
<organism evidence="1">
    <name type="scientific">Tanacetum cinerariifolium</name>
    <name type="common">Dalmatian daisy</name>
    <name type="synonym">Chrysanthemum cinerariifolium</name>
    <dbReference type="NCBI Taxonomy" id="118510"/>
    <lineage>
        <taxon>Eukaryota</taxon>
        <taxon>Viridiplantae</taxon>
        <taxon>Streptophyta</taxon>
        <taxon>Embryophyta</taxon>
        <taxon>Tracheophyta</taxon>
        <taxon>Spermatophyta</taxon>
        <taxon>Magnoliopsida</taxon>
        <taxon>eudicotyledons</taxon>
        <taxon>Gunneridae</taxon>
        <taxon>Pentapetalae</taxon>
        <taxon>asterids</taxon>
        <taxon>campanulids</taxon>
        <taxon>Asterales</taxon>
        <taxon>Asteraceae</taxon>
        <taxon>Asteroideae</taxon>
        <taxon>Anthemideae</taxon>
        <taxon>Anthemidinae</taxon>
        <taxon>Tanacetum</taxon>
    </lineage>
</organism>
<accession>A0A6L2KBK1</accession>
<dbReference type="EMBL" id="BKCJ010002078">
    <property type="protein sequence ID" value="GEU46092.1"/>
    <property type="molecule type" value="Genomic_DNA"/>
</dbReference>
<name>A0A6L2KBK1_TANCI</name>
<protein>
    <submittedName>
        <fullName evidence="1">Transposase, Ptta/En/Spm</fullName>
    </submittedName>
</protein>
<evidence type="ECO:0000313" key="1">
    <source>
        <dbReference type="EMBL" id="GEU46092.1"/>
    </source>
</evidence>
<reference evidence="1" key="1">
    <citation type="journal article" date="2019" name="Sci. Rep.">
        <title>Draft genome of Tanacetum cinerariifolium, the natural source of mosquito coil.</title>
        <authorList>
            <person name="Yamashiro T."/>
            <person name="Shiraishi A."/>
            <person name="Satake H."/>
            <person name="Nakayama K."/>
        </authorList>
    </citation>
    <scope>NUCLEOTIDE SEQUENCE</scope>
</reference>